<sequence length="133" mass="14731">MTFTVADAVTGLPDGPYDAISCVATIHHLPFAQVLTWFRRRLAPGGTVVVVGLYRAQAPVDHMLAALASPANAVVGWLKNRGRPAPRPVSMTARTRPADMAFGEIAREAGEILPGARVRRRLFWRYTLVWRRR</sequence>
<name>A0ABP4VMI4_9ACTN</name>
<dbReference type="Gene3D" id="3.40.50.150">
    <property type="entry name" value="Vaccinia Virus protein VP39"/>
    <property type="match status" value="1"/>
</dbReference>
<evidence type="ECO:0000259" key="1">
    <source>
        <dbReference type="Pfam" id="PF08241"/>
    </source>
</evidence>
<comment type="caution">
    <text evidence="2">The sequence shown here is derived from an EMBL/GenBank/DDBJ whole genome shotgun (WGS) entry which is preliminary data.</text>
</comment>
<organism evidence="2 3">
    <name type="scientific">Streptomyces yatensis</name>
    <dbReference type="NCBI Taxonomy" id="155177"/>
    <lineage>
        <taxon>Bacteria</taxon>
        <taxon>Bacillati</taxon>
        <taxon>Actinomycetota</taxon>
        <taxon>Actinomycetes</taxon>
        <taxon>Kitasatosporales</taxon>
        <taxon>Streptomycetaceae</taxon>
        <taxon>Streptomyces</taxon>
        <taxon>Streptomyces violaceusniger group</taxon>
    </lineage>
</organism>
<gene>
    <name evidence="2" type="ORF">GCM10009680_82460</name>
</gene>
<proteinExistence type="predicted"/>
<dbReference type="InterPro" id="IPR013216">
    <property type="entry name" value="Methyltransf_11"/>
</dbReference>
<dbReference type="Proteomes" id="UP001499947">
    <property type="component" value="Unassembled WGS sequence"/>
</dbReference>
<evidence type="ECO:0000313" key="3">
    <source>
        <dbReference type="Proteomes" id="UP001499947"/>
    </source>
</evidence>
<dbReference type="SUPFAM" id="SSF53335">
    <property type="entry name" value="S-adenosyl-L-methionine-dependent methyltransferases"/>
    <property type="match status" value="1"/>
</dbReference>
<reference evidence="3" key="1">
    <citation type="journal article" date="2019" name="Int. J. Syst. Evol. Microbiol.">
        <title>The Global Catalogue of Microorganisms (GCM) 10K type strain sequencing project: providing services to taxonomists for standard genome sequencing and annotation.</title>
        <authorList>
            <consortium name="The Broad Institute Genomics Platform"/>
            <consortium name="The Broad Institute Genome Sequencing Center for Infectious Disease"/>
            <person name="Wu L."/>
            <person name="Ma J."/>
        </authorList>
    </citation>
    <scope>NUCLEOTIDE SEQUENCE [LARGE SCALE GENOMIC DNA]</scope>
    <source>
        <strain evidence="3">JCM 13244</strain>
    </source>
</reference>
<feature type="domain" description="Methyltransferase type 11" evidence="1">
    <location>
        <begin position="3"/>
        <end position="50"/>
    </location>
</feature>
<dbReference type="Pfam" id="PF08241">
    <property type="entry name" value="Methyltransf_11"/>
    <property type="match status" value="1"/>
</dbReference>
<dbReference type="EMBL" id="BAAALR010000122">
    <property type="protein sequence ID" value="GAA1728841.1"/>
    <property type="molecule type" value="Genomic_DNA"/>
</dbReference>
<dbReference type="InterPro" id="IPR029063">
    <property type="entry name" value="SAM-dependent_MTases_sf"/>
</dbReference>
<evidence type="ECO:0000313" key="2">
    <source>
        <dbReference type="EMBL" id="GAA1728841.1"/>
    </source>
</evidence>
<dbReference type="RefSeq" id="WP_425519734.1">
    <property type="nucleotide sequence ID" value="NZ_BAAALR010000122.1"/>
</dbReference>
<dbReference type="CDD" id="cd02440">
    <property type="entry name" value="AdoMet_MTases"/>
    <property type="match status" value="1"/>
</dbReference>
<protein>
    <recommendedName>
        <fullName evidence="1">Methyltransferase type 11 domain-containing protein</fullName>
    </recommendedName>
</protein>
<keyword evidence="3" id="KW-1185">Reference proteome</keyword>
<accession>A0ABP4VMI4</accession>